<dbReference type="Gene3D" id="3.40.50.720">
    <property type="entry name" value="NAD(P)-binding Rossmann-like Domain"/>
    <property type="match status" value="1"/>
</dbReference>
<dbReference type="Gene3D" id="3.30.360.10">
    <property type="entry name" value="Dihydrodipicolinate Reductase, domain 2"/>
    <property type="match status" value="1"/>
</dbReference>
<dbReference type="AlphaFoldDB" id="A0A3N1MCE9"/>
<name>A0A3N1MCE9_9PROT</name>
<gene>
    <name evidence="3" type="ORF">EDC65_0580</name>
</gene>
<dbReference type="Pfam" id="PF22725">
    <property type="entry name" value="GFO_IDH_MocA_C3"/>
    <property type="match status" value="1"/>
</dbReference>
<feature type="domain" description="GFO/IDH/MocA-like oxidoreductase" evidence="2">
    <location>
        <begin position="134"/>
        <end position="255"/>
    </location>
</feature>
<dbReference type="RefSeq" id="WP_245978166.1">
    <property type="nucleotide sequence ID" value="NZ_AP019700.1"/>
</dbReference>
<dbReference type="EMBL" id="RJKX01000011">
    <property type="protein sequence ID" value="ROQ01401.1"/>
    <property type="molecule type" value="Genomic_DNA"/>
</dbReference>
<dbReference type="SUPFAM" id="SSF55347">
    <property type="entry name" value="Glyceraldehyde-3-phosphate dehydrogenase-like, C-terminal domain"/>
    <property type="match status" value="1"/>
</dbReference>
<accession>A0A3N1MCE9</accession>
<protein>
    <submittedName>
        <fullName evidence="3">Putative dehydrogenase</fullName>
    </submittedName>
</protein>
<evidence type="ECO:0000313" key="3">
    <source>
        <dbReference type="EMBL" id="ROQ01401.1"/>
    </source>
</evidence>
<evidence type="ECO:0000259" key="2">
    <source>
        <dbReference type="Pfam" id="PF22725"/>
    </source>
</evidence>
<comment type="caution">
    <text evidence="3">The sequence shown here is derived from an EMBL/GenBank/DDBJ whole genome shotgun (WGS) entry which is preliminary data.</text>
</comment>
<organism evidence="3 4">
    <name type="scientific">Stella humosa</name>
    <dbReference type="NCBI Taxonomy" id="94"/>
    <lineage>
        <taxon>Bacteria</taxon>
        <taxon>Pseudomonadati</taxon>
        <taxon>Pseudomonadota</taxon>
        <taxon>Alphaproteobacteria</taxon>
        <taxon>Rhodospirillales</taxon>
        <taxon>Stellaceae</taxon>
        <taxon>Stella</taxon>
    </lineage>
</organism>
<dbReference type="InterPro" id="IPR051317">
    <property type="entry name" value="Gfo/Idh/MocA_oxidoreduct"/>
</dbReference>
<evidence type="ECO:0000259" key="1">
    <source>
        <dbReference type="Pfam" id="PF01408"/>
    </source>
</evidence>
<dbReference type="InterPro" id="IPR036291">
    <property type="entry name" value="NAD(P)-bd_dom_sf"/>
</dbReference>
<sequence length="344" mass="35956">MTQPFGVAIVGLGMAVKPHALALADLAEAVTVHHAWSPSPDRRAAFHAAYGLPVTERLETVLEDARVEAVLLLTPPDTHLDLVRRAIAAGKHVLLEKPLEADPARADLLVAECAAAGRTLGLVLQHRFRPSAERLRALLDGGALGTVVGAGAVIRLWRPQDYYDQPGRGRLARDGGGVLLTQGIHTLDLLLAMAGAVDQVAGFATTSAVHRMETEDLVAGAVRFASGALGTIDATTAAFPGQAEKIEIIGTHGTATLAGTALEVRWQDGRLEAMAADATPGGTGADPMAFPHDYHRALILDFVDAVRGGRPPRADGRAALAVHDLIAALLAAASSGKVVPVRRR</sequence>
<evidence type="ECO:0000313" key="4">
    <source>
        <dbReference type="Proteomes" id="UP000278222"/>
    </source>
</evidence>
<reference evidence="3 4" key="1">
    <citation type="submission" date="2018-11" db="EMBL/GenBank/DDBJ databases">
        <title>Genomic Encyclopedia of Type Strains, Phase IV (KMG-IV): sequencing the most valuable type-strain genomes for metagenomic binning, comparative biology and taxonomic classification.</title>
        <authorList>
            <person name="Goeker M."/>
        </authorList>
    </citation>
    <scope>NUCLEOTIDE SEQUENCE [LARGE SCALE GENOMIC DNA]</scope>
    <source>
        <strain evidence="3 4">DSM 5900</strain>
    </source>
</reference>
<dbReference type="Proteomes" id="UP000278222">
    <property type="component" value="Unassembled WGS sequence"/>
</dbReference>
<dbReference type="InterPro" id="IPR000683">
    <property type="entry name" value="Gfo/Idh/MocA-like_OxRdtase_N"/>
</dbReference>
<dbReference type="Pfam" id="PF01408">
    <property type="entry name" value="GFO_IDH_MocA"/>
    <property type="match status" value="1"/>
</dbReference>
<feature type="domain" description="Gfo/Idh/MocA-like oxidoreductase N-terminal" evidence="1">
    <location>
        <begin position="5"/>
        <end position="120"/>
    </location>
</feature>
<dbReference type="InterPro" id="IPR055170">
    <property type="entry name" value="GFO_IDH_MocA-like_dom"/>
</dbReference>
<proteinExistence type="predicted"/>
<dbReference type="PANTHER" id="PTHR43708:SF8">
    <property type="entry name" value="OXIDOREDUCTASE"/>
    <property type="match status" value="1"/>
</dbReference>
<keyword evidence="4" id="KW-1185">Reference proteome</keyword>
<dbReference type="GO" id="GO:0000166">
    <property type="term" value="F:nucleotide binding"/>
    <property type="evidence" value="ECO:0007669"/>
    <property type="project" value="InterPro"/>
</dbReference>
<dbReference type="SUPFAM" id="SSF51735">
    <property type="entry name" value="NAD(P)-binding Rossmann-fold domains"/>
    <property type="match status" value="1"/>
</dbReference>
<dbReference type="PANTHER" id="PTHR43708">
    <property type="entry name" value="CONSERVED EXPRESSED OXIDOREDUCTASE (EUROFUNG)"/>
    <property type="match status" value="1"/>
</dbReference>